<feature type="domain" description="Fungal lipase-type" evidence="1">
    <location>
        <begin position="76"/>
        <end position="206"/>
    </location>
</feature>
<gene>
    <name evidence="2" type="ORF">EDC38_2651</name>
</gene>
<dbReference type="Proteomes" id="UP000273643">
    <property type="component" value="Unassembled WGS sequence"/>
</dbReference>
<accession>A0A3N1NQF4</accession>
<dbReference type="InterPro" id="IPR051218">
    <property type="entry name" value="Sec_MonoDiacylglyc_Lipase"/>
</dbReference>
<dbReference type="InterPro" id="IPR002921">
    <property type="entry name" value="Fungal_lipase-type"/>
</dbReference>
<dbReference type="Pfam" id="PF01764">
    <property type="entry name" value="Lipase_3"/>
    <property type="match status" value="1"/>
</dbReference>
<dbReference type="CDD" id="cd00519">
    <property type="entry name" value="Lipase_3"/>
    <property type="match status" value="1"/>
</dbReference>
<dbReference type="Gene3D" id="3.40.50.1820">
    <property type="entry name" value="alpha/beta hydrolase"/>
    <property type="match status" value="1"/>
</dbReference>
<name>A0A3N1NQF4_9GAMM</name>
<sequence>MPTLTPFESSNLASRVYLVQDELTVGALLNDPLFSIDAERKTSMNANVGGRFIRAAKDAFAVCAKGSGRFKEDVFLIFRGSTNANNSADWISNARIGLEFSQTGLPVHIGFNQIFRSLLGDIRQFLHQNVTSKTTIHILGHSLGGAVANLAADWVKKNYGRKVILYSYGAPRVGGFWFARKAGIRLKEQNIYRVYHKTDPVPMIPVFPYTHTPVSDTGYQLHSSQSIVSTEAHDIKGYRNAVKESTWASLQGPLAPFQIDHVIEQWLRSDHQPNAADPTIWDWLNAATIWVLRKVLLGGLVVAQATFIGLHSLADKIAWALKTGADTSKDVSFWVVRLLKKIMRVLGMPVIETTKELTQAFMRKVLIRLIERITYHAQQAIRQITGPR</sequence>
<protein>
    <submittedName>
        <fullName evidence="2">Lipase (Class 3)</fullName>
    </submittedName>
</protein>
<dbReference type="InterPro" id="IPR029058">
    <property type="entry name" value="AB_hydrolase_fold"/>
</dbReference>
<evidence type="ECO:0000259" key="1">
    <source>
        <dbReference type="Pfam" id="PF01764"/>
    </source>
</evidence>
<dbReference type="PANTHER" id="PTHR45856:SF24">
    <property type="entry name" value="FUNGAL LIPASE-LIKE DOMAIN-CONTAINING PROTEIN"/>
    <property type="match status" value="1"/>
</dbReference>
<dbReference type="EMBL" id="RJUK01000002">
    <property type="protein sequence ID" value="ROQ18425.1"/>
    <property type="molecule type" value="Genomic_DNA"/>
</dbReference>
<organism evidence="2 3">
    <name type="scientific">Marinimicrobium koreense</name>
    <dbReference type="NCBI Taxonomy" id="306545"/>
    <lineage>
        <taxon>Bacteria</taxon>
        <taxon>Pseudomonadati</taxon>
        <taxon>Pseudomonadota</taxon>
        <taxon>Gammaproteobacteria</taxon>
        <taxon>Cellvibrionales</taxon>
        <taxon>Cellvibrionaceae</taxon>
        <taxon>Marinimicrobium</taxon>
    </lineage>
</organism>
<proteinExistence type="predicted"/>
<dbReference type="PANTHER" id="PTHR45856">
    <property type="entry name" value="ALPHA/BETA-HYDROLASES SUPERFAMILY PROTEIN"/>
    <property type="match status" value="1"/>
</dbReference>
<evidence type="ECO:0000313" key="3">
    <source>
        <dbReference type="Proteomes" id="UP000273643"/>
    </source>
</evidence>
<comment type="caution">
    <text evidence="2">The sequence shown here is derived from an EMBL/GenBank/DDBJ whole genome shotgun (WGS) entry which is preliminary data.</text>
</comment>
<dbReference type="AlphaFoldDB" id="A0A3N1NQF4"/>
<keyword evidence="3" id="KW-1185">Reference proteome</keyword>
<reference evidence="2 3" key="1">
    <citation type="submission" date="2018-11" db="EMBL/GenBank/DDBJ databases">
        <title>Genomic Encyclopedia of Type Strains, Phase IV (KMG-IV): sequencing the most valuable type-strain genomes for metagenomic binning, comparative biology and taxonomic classification.</title>
        <authorList>
            <person name="Goeker M."/>
        </authorList>
    </citation>
    <scope>NUCLEOTIDE SEQUENCE [LARGE SCALE GENOMIC DNA]</scope>
    <source>
        <strain evidence="2 3">DSM 16974</strain>
    </source>
</reference>
<dbReference type="GO" id="GO:0006629">
    <property type="term" value="P:lipid metabolic process"/>
    <property type="evidence" value="ECO:0007669"/>
    <property type="project" value="InterPro"/>
</dbReference>
<dbReference type="SUPFAM" id="SSF53474">
    <property type="entry name" value="alpha/beta-Hydrolases"/>
    <property type="match status" value="1"/>
</dbReference>
<dbReference type="RefSeq" id="WP_123639058.1">
    <property type="nucleotide sequence ID" value="NZ_RJUK01000002.1"/>
</dbReference>
<dbReference type="OrthoDB" id="5522031at2"/>
<evidence type="ECO:0000313" key="2">
    <source>
        <dbReference type="EMBL" id="ROQ18425.1"/>
    </source>
</evidence>